<sequence length="250" mass="27624">MKILLSNDDGIDSEGIRILKTVVQQYHPDAEIWIVAPDGERSGMSHSITLRDSIRARKIAEHEYQTSGSPADCVMTAVMGIMDSRPDVIISGINRGPNLGTDITYSGTAAAARQGAYMNIPSIAVSLNGFHPPLHYAPLAETVAKNLEAFIRLWDEHHFININGPNIPGGGKDVRITYPGRRLYKDVLEWFDAPSGDRYWFLAGEPVDNSDEPGSDWEAVSQNLVSISPVHLHPLNNEIDSEYEQTDFVI</sequence>
<gene>
    <name evidence="7" type="primary">surE</name>
    <name evidence="9" type="ORF">L21SP2_1386</name>
</gene>
<dbReference type="OrthoDB" id="9780815at2"/>
<dbReference type="Gene3D" id="3.40.1210.10">
    <property type="entry name" value="Survival protein SurE-like phosphatase/nucleotidase"/>
    <property type="match status" value="1"/>
</dbReference>
<comment type="catalytic activity">
    <reaction evidence="1 7">
        <text>a ribonucleoside 5'-phosphate + H2O = a ribonucleoside + phosphate</text>
        <dbReference type="Rhea" id="RHEA:12484"/>
        <dbReference type="ChEBI" id="CHEBI:15377"/>
        <dbReference type="ChEBI" id="CHEBI:18254"/>
        <dbReference type="ChEBI" id="CHEBI:43474"/>
        <dbReference type="ChEBI" id="CHEBI:58043"/>
        <dbReference type="EC" id="3.1.3.5"/>
    </reaction>
</comment>
<dbReference type="SUPFAM" id="SSF64167">
    <property type="entry name" value="SurE-like"/>
    <property type="match status" value="1"/>
</dbReference>
<dbReference type="STRING" id="1307761.L21SP2_1386"/>
<protein>
    <recommendedName>
        <fullName evidence="7">5'-nucleotidase SurE</fullName>
        <ecNumber evidence="7">3.1.3.5</ecNumber>
    </recommendedName>
    <alternativeName>
        <fullName evidence="7">Nucleoside 5'-monophosphate phosphohydrolase</fullName>
    </alternativeName>
</protein>
<dbReference type="PANTHER" id="PTHR30457">
    <property type="entry name" value="5'-NUCLEOTIDASE SURE"/>
    <property type="match status" value="1"/>
</dbReference>
<evidence type="ECO:0000256" key="5">
    <source>
        <dbReference type="ARBA" id="ARBA00022741"/>
    </source>
</evidence>
<evidence type="ECO:0000313" key="10">
    <source>
        <dbReference type="Proteomes" id="UP000018680"/>
    </source>
</evidence>
<dbReference type="PATRIC" id="fig|1307761.3.peg.1379"/>
<dbReference type="GO" id="GO:0008253">
    <property type="term" value="F:5'-nucleotidase activity"/>
    <property type="evidence" value="ECO:0007669"/>
    <property type="project" value="UniProtKB-UniRule"/>
</dbReference>
<dbReference type="HOGENOM" id="CLU_045192_1_2_12"/>
<feature type="binding site" evidence="7">
    <location>
        <position position="8"/>
    </location>
    <ligand>
        <name>a divalent metal cation</name>
        <dbReference type="ChEBI" id="CHEBI:60240"/>
    </ligand>
</feature>
<dbReference type="InterPro" id="IPR030048">
    <property type="entry name" value="SurE"/>
</dbReference>
<evidence type="ECO:0000259" key="8">
    <source>
        <dbReference type="Pfam" id="PF01975"/>
    </source>
</evidence>
<comment type="function">
    <text evidence="7">Nucleotidase that shows phosphatase activity on nucleoside 5'-monophosphates.</text>
</comment>
<comment type="cofactor">
    <cofactor evidence="7">
        <name>a divalent metal cation</name>
        <dbReference type="ChEBI" id="CHEBI:60240"/>
    </cofactor>
    <text evidence="7">Binds 1 divalent metal cation per subunit.</text>
</comment>
<dbReference type="InterPro" id="IPR036523">
    <property type="entry name" value="SurE-like_sf"/>
</dbReference>
<keyword evidence="5 7" id="KW-0547">Nucleotide-binding</keyword>
<dbReference type="HAMAP" id="MF_00060">
    <property type="entry name" value="SurE"/>
    <property type="match status" value="1"/>
</dbReference>
<evidence type="ECO:0000256" key="2">
    <source>
        <dbReference type="ARBA" id="ARBA00011062"/>
    </source>
</evidence>
<dbReference type="NCBIfam" id="TIGR00087">
    <property type="entry name" value="surE"/>
    <property type="match status" value="1"/>
</dbReference>
<evidence type="ECO:0000256" key="1">
    <source>
        <dbReference type="ARBA" id="ARBA00000815"/>
    </source>
</evidence>
<evidence type="ECO:0000256" key="6">
    <source>
        <dbReference type="ARBA" id="ARBA00022801"/>
    </source>
</evidence>
<evidence type="ECO:0000256" key="3">
    <source>
        <dbReference type="ARBA" id="ARBA00022490"/>
    </source>
</evidence>
<feature type="binding site" evidence="7">
    <location>
        <position position="42"/>
    </location>
    <ligand>
        <name>a divalent metal cation</name>
        <dbReference type="ChEBI" id="CHEBI:60240"/>
    </ligand>
</feature>
<organism evidence="9 10">
    <name type="scientific">Salinispira pacifica</name>
    <dbReference type="NCBI Taxonomy" id="1307761"/>
    <lineage>
        <taxon>Bacteria</taxon>
        <taxon>Pseudomonadati</taxon>
        <taxon>Spirochaetota</taxon>
        <taxon>Spirochaetia</taxon>
        <taxon>Spirochaetales</taxon>
        <taxon>Spirochaetaceae</taxon>
        <taxon>Salinispira</taxon>
    </lineage>
</organism>
<feature type="binding site" evidence="7">
    <location>
        <position position="94"/>
    </location>
    <ligand>
        <name>a divalent metal cation</name>
        <dbReference type="ChEBI" id="CHEBI:60240"/>
    </ligand>
</feature>
<name>V5WGN4_9SPIO</name>
<comment type="subcellular location">
    <subcellularLocation>
        <location evidence="7">Cytoplasm</location>
    </subcellularLocation>
</comment>
<dbReference type="GO" id="GO:0004309">
    <property type="term" value="F:exopolyphosphatase activity"/>
    <property type="evidence" value="ECO:0007669"/>
    <property type="project" value="TreeGrafter"/>
</dbReference>
<dbReference type="GO" id="GO:0008254">
    <property type="term" value="F:3'-nucleotidase activity"/>
    <property type="evidence" value="ECO:0007669"/>
    <property type="project" value="TreeGrafter"/>
</dbReference>
<evidence type="ECO:0000313" key="9">
    <source>
        <dbReference type="EMBL" id="AHC14785.1"/>
    </source>
</evidence>
<dbReference type="AlphaFoldDB" id="V5WGN4"/>
<dbReference type="InterPro" id="IPR002828">
    <property type="entry name" value="SurE-like_Pase/nucleotidase"/>
</dbReference>
<keyword evidence="4 7" id="KW-0479">Metal-binding</keyword>
<dbReference type="eggNOG" id="COG0496">
    <property type="taxonomic scope" value="Bacteria"/>
</dbReference>
<feature type="domain" description="Survival protein SurE-like phosphatase/nucleotidase" evidence="8">
    <location>
        <begin position="3"/>
        <end position="185"/>
    </location>
</feature>
<evidence type="ECO:0000256" key="7">
    <source>
        <dbReference type="HAMAP-Rule" id="MF_00060"/>
    </source>
</evidence>
<dbReference type="PANTHER" id="PTHR30457:SF12">
    <property type="entry name" value="5'_3'-NUCLEOTIDASE SURE"/>
    <property type="match status" value="1"/>
</dbReference>
<keyword evidence="3 7" id="KW-0963">Cytoplasm</keyword>
<keyword evidence="10" id="KW-1185">Reference proteome</keyword>
<evidence type="ECO:0000256" key="4">
    <source>
        <dbReference type="ARBA" id="ARBA00022723"/>
    </source>
</evidence>
<dbReference type="Proteomes" id="UP000018680">
    <property type="component" value="Chromosome"/>
</dbReference>
<feature type="binding site" evidence="7">
    <location>
        <position position="9"/>
    </location>
    <ligand>
        <name>a divalent metal cation</name>
        <dbReference type="ChEBI" id="CHEBI:60240"/>
    </ligand>
</feature>
<dbReference type="EC" id="3.1.3.5" evidence="7"/>
<dbReference type="GO" id="GO:0005737">
    <property type="term" value="C:cytoplasm"/>
    <property type="evidence" value="ECO:0007669"/>
    <property type="project" value="UniProtKB-SubCell"/>
</dbReference>
<dbReference type="KEGG" id="slr:L21SP2_1386"/>
<dbReference type="Pfam" id="PF01975">
    <property type="entry name" value="SurE"/>
    <property type="match status" value="1"/>
</dbReference>
<proteinExistence type="inferred from homology"/>
<keyword evidence="6 7" id="KW-0378">Hydrolase</keyword>
<dbReference type="GO" id="GO:0046872">
    <property type="term" value="F:metal ion binding"/>
    <property type="evidence" value="ECO:0007669"/>
    <property type="project" value="UniProtKB-UniRule"/>
</dbReference>
<dbReference type="GO" id="GO:0000166">
    <property type="term" value="F:nucleotide binding"/>
    <property type="evidence" value="ECO:0007669"/>
    <property type="project" value="UniProtKB-KW"/>
</dbReference>
<reference evidence="9 10" key="1">
    <citation type="journal article" date="2015" name="Stand. Genomic Sci.">
        <title>Complete genome sequence and description of Salinispira pacifica gen. nov., sp. nov., a novel spirochaete isolated form a hypersaline microbial mat.</title>
        <authorList>
            <person name="Ben Hania W."/>
            <person name="Joseph M."/>
            <person name="Schumann P."/>
            <person name="Bunk B."/>
            <person name="Fiebig A."/>
            <person name="Sproer C."/>
            <person name="Klenk H.P."/>
            <person name="Fardeau M.L."/>
            <person name="Spring S."/>
        </authorList>
    </citation>
    <scope>NUCLEOTIDE SEQUENCE [LARGE SCALE GENOMIC DNA]</scope>
    <source>
        <strain evidence="9 10">L21-RPul-D2</strain>
    </source>
</reference>
<comment type="similarity">
    <text evidence="2 7">Belongs to the SurE nucleotidase family.</text>
</comment>
<dbReference type="RefSeq" id="WP_024267708.1">
    <property type="nucleotide sequence ID" value="NC_023035.1"/>
</dbReference>
<dbReference type="EMBL" id="CP006939">
    <property type="protein sequence ID" value="AHC14785.1"/>
    <property type="molecule type" value="Genomic_DNA"/>
</dbReference>
<accession>V5WGN4</accession>